<protein>
    <recommendedName>
        <fullName evidence="4">Peptidase M10 metallopeptidase domain-containing protein</fullName>
    </recommendedName>
</protein>
<organism evidence="2 3">
    <name type="scientific">Pseudoalteromonas lipolytica</name>
    <dbReference type="NCBI Taxonomy" id="570156"/>
    <lineage>
        <taxon>Bacteria</taxon>
        <taxon>Pseudomonadati</taxon>
        <taxon>Pseudomonadota</taxon>
        <taxon>Gammaproteobacteria</taxon>
        <taxon>Alteromonadales</taxon>
        <taxon>Pseudoalteromonadaceae</taxon>
        <taxon>Pseudoalteromonas</taxon>
    </lineage>
</organism>
<dbReference type="GO" id="GO:0008237">
    <property type="term" value="F:metallopeptidase activity"/>
    <property type="evidence" value="ECO:0007669"/>
    <property type="project" value="InterPro"/>
</dbReference>
<evidence type="ECO:0000313" key="2">
    <source>
        <dbReference type="EMBL" id="AXV67423.1"/>
    </source>
</evidence>
<evidence type="ECO:0000313" key="3">
    <source>
        <dbReference type="Proteomes" id="UP000264605"/>
    </source>
</evidence>
<feature type="chain" id="PRO_5042017064" description="Peptidase M10 metallopeptidase domain-containing protein" evidence="1">
    <location>
        <begin position="22"/>
        <end position="877"/>
    </location>
</feature>
<sequence length="877" mass="94352">MKFSKITAALALATLSASSLAGGPLYIHDKTMAPYKWDTSKGTIPVWTDGGQVIKDKDGNDVQAFTILEQGTTFNVDITLPDGTVLPKYVPLDRDYTFLTIEQANAVTADAVAQWSNVETSTLDMALAGTIESQTGISDVNASNVDQIYGAENGYGFWVNYDTDGAILENYFGVPRSSVLGIAFPEWADEETGEILEATALMNGWYVDINDTEGKMIQGVFTHEFGHAMNMSHSQANGHFTYIANPNYLMYDGVAGCAGTNSYTGRNSAPVDSIETMFPFINVRGIEGEAQGTVNVRDDIVNISDLYPTADYKTKYGTIKGKLYTKEGVEYAGMNMVARNLDNPLQDVITQQSGNMTQGRIGPDGSFTINGLTPGGRYALYMDPIRAGGYPTTPTDIISENEYWNEDEGTSPALDNACNMTEIIVAGGETKEVEMYFNGYQDGIQYTPLVAAWVSDHAKNGKKALGTTQGGTPFIYNSTQNTFETLETPQGFAPLKATSAAMSKTATKAAVIADLDGNGIGQGAVWDISSGHLSVLEDPSNNTCALASQSGVSSHSIWDMDDAGKTVVGNSRRPNTGGVECAPDKASSSYGVPTVWDVKTGKATPLTDGLEFIPRSWGDGYEVRINGERTEAWVRADKISGNGKTVTGSGNNNNSQLAWVDGKLRDLYKDFGALNSSVISYDGERIAFGAQRGFGRRAFGEGVKVWNAKTDEVTNLGGLRWCEDVPYYQFIYNLCAAPYNMSHEEIAEIAGLPLNMVLDANDDLSVITGRLLINGMPAGSTIYMEGIGWMTGQEFFGKQGVVEAKNFMTNGIFGVSANGSEMMAGIVGLPTPVTIEVDANKAFVCKHGINQELSFPKQVVEAVKGGAEFGRCEHIDD</sequence>
<dbReference type="KEGG" id="pdj:D0907_19140"/>
<evidence type="ECO:0000256" key="1">
    <source>
        <dbReference type="SAM" id="SignalP"/>
    </source>
</evidence>
<dbReference type="Proteomes" id="UP000264605">
    <property type="component" value="Plasmid unnamed1"/>
</dbReference>
<feature type="signal peptide" evidence="1">
    <location>
        <begin position="1"/>
        <end position="21"/>
    </location>
</feature>
<keyword evidence="2" id="KW-0614">Plasmid</keyword>
<proteinExistence type="predicted"/>
<reference evidence="2 3" key="1">
    <citation type="submission" date="2018-08" db="EMBL/GenBank/DDBJ databases">
        <title>Draft genome sequence of Pseudoalteromonas donghaensis HJ51.</title>
        <authorList>
            <person name="Oh J."/>
            <person name="Roh D."/>
        </authorList>
    </citation>
    <scope>NUCLEOTIDE SEQUENCE [LARGE SCALE GENOMIC DNA]</scope>
    <source>
        <strain evidence="2 3">HJ51</strain>
        <plasmid evidence="2 3">unnamed1</plasmid>
    </source>
</reference>
<dbReference type="SUPFAM" id="SSF55486">
    <property type="entry name" value="Metalloproteases ('zincins'), catalytic domain"/>
    <property type="match status" value="1"/>
</dbReference>
<dbReference type="RefSeq" id="WP_036972402.1">
    <property type="nucleotide sequence ID" value="NZ_CP032091.1"/>
</dbReference>
<name>A0AAD0S4B5_9GAMM</name>
<dbReference type="SUPFAM" id="SSF82171">
    <property type="entry name" value="DPP6 N-terminal domain-like"/>
    <property type="match status" value="1"/>
</dbReference>
<dbReference type="EMBL" id="CP032091">
    <property type="protein sequence ID" value="AXV67423.1"/>
    <property type="molecule type" value="Genomic_DNA"/>
</dbReference>
<geneLocation type="plasmid" evidence="2 3">
    <name>unnamed1</name>
</geneLocation>
<accession>A0AAD0S4B5</accession>
<evidence type="ECO:0008006" key="4">
    <source>
        <dbReference type="Google" id="ProtNLM"/>
    </source>
</evidence>
<keyword evidence="1" id="KW-0732">Signal</keyword>
<dbReference type="AlphaFoldDB" id="A0AAD0S4B5"/>
<dbReference type="GeneID" id="99507604"/>
<dbReference type="Gene3D" id="3.40.390.10">
    <property type="entry name" value="Collagenase (Catalytic Domain)"/>
    <property type="match status" value="1"/>
</dbReference>
<dbReference type="InterPro" id="IPR024079">
    <property type="entry name" value="MetalloPept_cat_dom_sf"/>
</dbReference>
<gene>
    <name evidence="2" type="ORF">D0907_19140</name>
</gene>